<proteinExistence type="predicted"/>
<dbReference type="Proteomes" id="UP000242180">
    <property type="component" value="Unassembled WGS sequence"/>
</dbReference>
<name>A0A1X2H1M1_SYNRA</name>
<keyword evidence="2" id="KW-1185">Reference proteome</keyword>
<evidence type="ECO:0000313" key="1">
    <source>
        <dbReference type="EMBL" id="ORY91320.1"/>
    </source>
</evidence>
<dbReference type="InParanoid" id="A0A1X2H1M1"/>
<accession>A0A1X2H1M1</accession>
<comment type="caution">
    <text evidence="1">The sequence shown here is derived from an EMBL/GenBank/DDBJ whole genome shotgun (WGS) entry which is preliminary data.</text>
</comment>
<dbReference type="STRING" id="13706.A0A1X2H1M1"/>
<gene>
    <name evidence="1" type="ORF">BCR43DRAFT_498897</name>
</gene>
<dbReference type="AlphaFoldDB" id="A0A1X2H1M1"/>
<reference evidence="1 2" key="1">
    <citation type="submission" date="2016-07" db="EMBL/GenBank/DDBJ databases">
        <title>Pervasive Adenine N6-methylation of Active Genes in Fungi.</title>
        <authorList>
            <consortium name="DOE Joint Genome Institute"/>
            <person name="Mondo S.J."/>
            <person name="Dannebaum R.O."/>
            <person name="Kuo R.C."/>
            <person name="Labutti K."/>
            <person name="Haridas S."/>
            <person name="Kuo A."/>
            <person name="Salamov A."/>
            <person name="Ahrendt S.R."/>
            <person name="Lipzen A."/>
            <person name="Sullivan W."/>
            <person name="Andreopoulos W.B."/>
            <person name="Clum A."/>
            <person name="Lindquist E."/>
            <person name="Daum C."/>
            <person name="Ramamoorthy G.K."/>
            <person name="Gryganskyi A."/>
            <person name="Culley D."/>
            <person name="Magnuson J.K."/>
            <person name="James T.Y."/>
            <person name="O'Malley M.A."/>
            <person name="Stajich J.E."/>
            <person name="Spatafora J.W."/>
            <person name="Visel A."/>
            <person name="Grigoriev I.V."/>
        </authorList>
    </citation>
    <scope>NUCLEOTIDE SEQUENCE [LARGE SCALE GENOMIC DNA]</scope>
    <source>
        <strain evidence="1 2">NRRL 2496</strain>
    </source>
</reference>
<sequence length="414" mass="46716">MAEDRVTVGAPNSQERRHQAIALYKRNRKRHYLHIARENKKDWIEWVVALPEGINIGARAMNELQVRQREERGEDPLQHLLGSVAPKNAEPGWHQDPVKRQAALDRVGVRLRSTLTAAQRSANATGANLQRWAAQGRVQLQGRVYPIRKDGSIYTRRMIGNVSTPCHLSAMWVTRHYPGVLRNQVRLQFVEEGLLLVDARTRQECRHPDGRVTFPRPFGVSIAMRTLERIWVLERQTMNQPILDLPEQQLVNAGEPIPPQRATAFIKTLIAGPVRLPRPIRDRDALFLLKEWLNHSIGRDQEGTLYLINEAEAGVPGYPDAVNINGFPQYIQTVHPDHPYAQSWIQCIRAIGVEGARTGQVKNGLAILRTGFQAKKRTIKRRDAAGNVIGTASVHDIQIGPQRDGVEEDDVGPN</sequence>
<organism evidence="1 2">
    <name type="scientific">Syncephalastrum racemosum</name>
    <name type="common">Filamentous fungus</name>
    <dbReference type="NCBI Taxonomy" id="13706"/>
    <lineage>
        <taxon>Eukaryota</taxon>
        <taxon>Fungi</taxon>
        <taxon>Fungi incertae sedis</taxon>
        <taxon>Mucoromycota</taxon>
        <taxon>Mucoromycotina</taxon>
        <taxon>Mucoromycetes</taxon>
        <taxon>Mucorales</taxon>
        <taxon>Syncephalastraceae</taxon>
        <taxon>Syncephalastrum</taxon>
    </lineage>
</organism>
<evidence type="ECO:0000313" key="2">
    <source>
        <dbReference type="Proteomes" id="UP000242180"/>
    </source>
</evidence>
<dbReference type="EMBL" id="MCGN01000011">
    <property type="protein sequence ID" value="ORY91320.1"/>
    <property type="molecule type" value="Genomic_DNA"/>
</dbReference>
<protein>
    <submittedName>
        <fullName evidence="1">Uncharacterized protein</fullName>
    </submittedName>
</protein>